<dbReference type="Proteomes" id="UP001304895">
    <property type="component" value="Unassembled WGS sequence"/>
</dbReference>
<reference evidence="3" key="2">
    <citation type="submission" date="2023-05" db="EMBL/GenBank/DDBJ databases">
        <authorList>
            <consortium name="Lawrence Berkeley National Laboratory"/>
            <person name="Steindorff A."/>
            <person name="Hensen N."/>
            <person name="Bonometti L."/>
            <person name="Westerberg I."/>
            <person name="Brannstrom I.O."/>
            <person name="Guillou S."/>
            <person name="Cros-Aarteil S."/>
            <person name="Calhoun S."/>
            <person name="Haridas S."/>
            <person name="Kuo A."/>
            <person name="Mondo S."/>
            <person name="Pangilinan J."/>
            <person name="Riley R."/>
            <person name="Labutti K."/>
            <person name="Andreopoulos B."/>
            <person name="Lipzen A."/>
            <person name="Chen C."/>
            <person name="Yanf M."/>
            <person name="Daum C."/>
            <person name="Ng V."/>
            <person name="Clum A."/>
            <person name="Ohm R."/>
            <person name="Martin F."/>
            <person name="Silar P."/>
            <person name="Natvig D."/>
            <person name="Lalanne C."/>
            <person name="Gautier V."/>
            <person name="Ament-Velasquez S.L."/>
            <person name="Kruys A."/>
            <person name="Hutchinson M.I."/>
            <person name="Powell A.J."/>
            <person name="Barry K."/>
            <person name="Miller A.N."/>
            <person name="Grigoriev I.V."/>
            <person name="Debuchy R."/>
            <person name="Gladieux P."/>
            <person name="Thoren M.H."/>
            <person name="Johannesson H."/>
        </authorList>
    </citation>
    <scope>NUCLEOTIDE SEQUENCE</scope>
    <source>
        <strain evidence="3">CBS 123565</strain>
    </source>
</reference>
<keyword evidence="4" id="KW-1185">Reference proteome</keyword>
<evidence type="ECO:0000256" key="1">
    <source>
        <dbReference type="SAM" id="Coils"/>
    </source>
</evidence>
<name>A0AAN6UQ57_9PEZI</name>
<evidence type="ECO:0000256" key="2">
    <source>
        <dbReference type="SAM" id="MobiDB-lite"/>
    </source>
</evidence>
<dbReference type="EMBL" id="MU853403">
    <property type="protein sequence ID" value="KAK4136796.1"/>
    <property type="molecule type" value="Genomic_DNA"/>
</dbReference>
<organism evidence="3 4">
    <name type="scientific">Trichocladium antarcticum</name>
    <dbReference type="NCBI Taxonomy" id="1450529"/>
    <lineage>
        <taxon>Eukaryota</taxon>
        <taxon>Fungi</taxon>
        <taxon>Dikarya</taxon>
        <taxon>Ascomycota</taxon>
        <taxon>Pezizomycotina</taxon>
        <taxon>Sordariomycetes</taxon>
        <taxon>Sordariomycetidae</taxon>
        <taxon>Sordariales</taxon>
        <taxon>Chaetomiaceae</taxon>
        <taxon>Trichocladium</taxon>
    </lineage>
</organism>
<proteinExistence type="predicted"/>
<comment type="caution">
    <text evidence="3">The sequence shown here is derived from an EMBL/GenBank/DDBJ whole genome shotgun (WGS) entry which is preliminary data.</text>
</comment>
<accession>A0AAN6UQ57</accession>
<sequence>MSRNAKLQLLSTMLSEIKDQVDRQNRELSGLSNQLQQIREQLNEHYQPDYKPDDKPGPWIDAPHAPEKPRALKPLPTLNDPAQFRTWEDALRESLDKHGLCDHIDEDDMPSFDDEAARQRWKDDSRDVYLLIMASIQGQAKKDPRGTYCLVVLSLFHLDQVAVDEFNKLREGWTTLDEYHGRVQHFRKWLAESGIKIPSESRLNAVLSPLREHYQALYDRLMVRKQKKTLGWDTLLRDIAEGAEVERILGQP</sequence>
<keyword evidence="1" id="KW-0175">Coiled coil</keyword>
<reference evidence="3" key="1">
    <citation type="journal article" date="2023" name="Mol. Phylogenet. Evol.">
        <title>Genome-scale phylogeny and comparative genomics of the fungal order Sordariales.</title>
        <authorList>
            <person name="Hensen N."/>
            <person name="Bonometti L."/>
            <person name="Westerberg I."/>
            <person name="Brannstrom I.O."/>
            <person name="Guillou S."/>
            <person name="Cros-Aarteil S."/>
            <person name="Calhoun S."/>
            <person name="Haridas S."/>
            <person name="Kuo A."/>
            <person name="Mondo S."/>
            <person name="Pangilinan J."/>
            <person name="Riley R."/>
            <person name="LaButti K."/>
            <person name="Andreopoulos B."/>
            <person name="Lipzen A."/>
            <person name="Chen C."/>
            <person name="Yan M."/>
            <person name="Daum C."/>
            <person name="Ng V."/>
            <person name="Clum A."/>
            <person name="Steindorff A."/>
            <person name="Ohm R.A."/>
            <person name="Martin F."/>
            <person name="Silar P."/>
            <person name="Natvig D.O."/>
            <person name="Lalanne C."/>
            <person name="Gautier V."/>
            <person name="Ament-Velasquez S.L."/>
            <person name="Kruys A."/>
            <person name="Hutchinson M.I."/>
            <person name="Powell A.J."/>
            <person name="Barry K."/>
            <person name="Miller A.N."/>
            <person name="Grigoriev I.V."/>
            <person name="Debuchy R."/>
            <person name="Gladieux P."/>
            <person name="Hiltunen Thoren M."/>
            <person name="Johannesson H."/>
        </authorList>
    </citation>
    <scope>NUCLEOTIDE SEQUENCE</scope>
    <source>
        <strain evidence="3">CBS 123565</strain>
    </source>
</reference>
<feature type="coiled-coil region" evidence="1">
    <location>
        <begin position="7"/>
        <end position="41"/>
    </location>
</feature>
<protein>
    <submittedName>
        <fullName evidence="3">Uncharacterized protein</fullName>
    </submittedName>
</protein>
<evidence type="ECO:0000313" key="4">
    <source>
        <dbReference type="Proteomes" id="UP001304895"/>
    </source>
</evidence>
<gene>
    <name evidence="3" type="ORF">BT67DRAFT_454541</name>
</gene>
<evidence type="ECO:0000313" key="3">
    <source>
        <dbReference type="EMBL" id="KAK4136796.1"/>
    </source>
</evidence>
<dbReference type="AlphaFoldDB" id="A0AAN6UQ57"/>
<feature type="region of interest" description="Disordered" evidence="2">
    <location>
        <begin position="46"/>
        <end position="79"/>
    </location>
</feature>
<feature type="compositionally biased region" description="Basic and acidic residues" evidence="2">
    <location>
        <begin position="46"/>
        <end position="56"/>
    </location>
</feature>